<protein>
    <submittedName>
        <fullName evidence="2">Uncharacterized protein</fullName>
    </submittedName>
</protein>
<evidence type="ECO:0000256" key="1">
    <source>
        <dbReference type="SAM" id="MobiDB-lite"/>
    </source>
</evidence>
<organism evidence="2 3">
    <name type="scientific">Brassica carinata</name>
    <name type="common">Ethiopian mustard</name>
    <name type="synonym">Abyssinian cabbage</name>
    <dbReference type="NCBI Taxonomy" id="52824"/>
    <lineage>
        <taxon>Eukaryota</taxon>
        <taxon>Viridiplantae</taxon>
        <taxon>Streptophyta</taxon>
        <taxon>Embryophyta</taxon>
        <taxon>Tracheophyta</taxon>
        <taxon>Spermatophyta</taxon>
        <taxon>Magnoliopsida</taxon>
        <taxon>eudicotyledons</taxon>
        <taxon>Gunneridae</taxon>
        <taxon>Pentapetalae</taxon>
        <taxon>rosids</taxon>
        <taxon>malvids</taxon>
        <taxon>Brassicales</taxon>
        <taxon>Brassicaceae</taxon>
        <taxon>Brassiceae</taxon>
        <taxon>Brassica</taxon>
    </lineage>
</organism>
<feature type="region of interest" description="Disordered" evidence="1">
    <location>
        <begin position="1"/>
        <end position="56"/>
    </location>
</feature>
<evidence type="ECO:0000313" key="3">
    <source>
        <dbReference type="Proteomes" id="UP000886595"/>
    </source>
</evidence>
<proteinExistence type="predicted"/>
<keyword evidence="3" id="KW-1185">Reference proteome</keyword>
<dbReference type="AlphaFoldDB" id="A0A8X8AW42"/>
<feature type="region of interest" description="Disordered" evidence="1">
    <location>
        <begin position="121"/>
        <end position="150"/>
    </location>
</feature>
<reference evidence="2 3" key="1">
    <citation type="submission" date="2020-02" db="EMBL/GenBank/DDBJ databases">
        <authorList>
            <person name="Ma Q."/>
            <person name="Huang Y."/>
            <person name="Song X."/>
            <person name="Pei D."/>
        </authorList>
    </citation>
    <scope>NUCLEOTIDE SEQUENCE [LARGE SCALE GENOMIC DNA]</scope>
    <source>
        <strain evidence="2">Sxm20200214</strain>
        <tissue evidence="2">Leaf</tissue>
    </source>
</reference>
<name>A0A8X8AW42_BRACI</name>
<dbReference type="EMBL" id="JAAMPC010000005">
    <property type="protein sequence ID" value="KAG2312267.1"/>
    <property type="molecule type" value="Genomic_DNA"/>
</dbReference>
<accession>A0A8X8AW42</accession>
<comment type="caution">
    <text evidence="2">The sequence shown here is derived from an EMBL/GenBank/DDBJ whole genome shotgun (WGS) entry which is preliminary data.</text>
</comment>
<feature type="compositionally biased region" description="Polar residues" evidence="1">
    <location>
        <begin position="30"/>
        <end position="42"/>
    </location>
</feature>
<sequence>MAGGRNSRLRNLAPSSRNSYGSTFLGHSDPSASTSVGTSSGRDNVPESQIPPAAPYVPPQAYDPAVYYPQPQAPHYDDPTAYYPHHQPQLRLLLWLAVEIVDLETLRRRLELLRSTFLGHSDPSASTSVGTSSAETMSRESDSSCCSDVPPQAYDPAVYYPQPQASL</sequence>
<gene>
    <name evidence="2" type="ORF">Bca52824_023824</name>
</gene>
<feature type="compositionally biased region" description="Polar residues" evidence="1">
    <location>
        <begin position="13"/>
        <end position="22"/>
    </location>
</feature>
<feature type="compositionally biased region" description="Polar residues" evidence="1">
    <location>
        <begin position="123"/>
        <end position="136"/>
    </location>
</feature>
<dbReference type="Proteomes" id="UP000886595">
    <property type="component" value="Unassembled WGS sequence"/>
</dbReference>
<evidence type="ECO:0000313" key="2">
    <source>
        <dbReference type="EMBL" id="KAG2312267.1"/>
    </source>
</evidence>